<feature type="region of interest" description="Disordered" evidence="1">
    <location>
        <begin position="1"/>
        <end position="20"/>
    </location>
</feature>
<accession>A0AAP0BQB3</accession>
<feature type="compositionally biased region" description="Low complexity" evidence="1">
    <location>
        <begin position="1"/>
        <end position="16"/>
    </location>
</feature>
<evidence type="ECO:0000313" key="3">
    <source>
        <dbReference type="Proteomes" id="UP001418222"/>
    </source>
</evidence>
<reference evidence="2 3" key="1">
    <citation type="journal article" date="2022" name="Nat. Plants">
        <title>Genomes of leafy and leafless Platanthera orchids illuminate the evolution of mycoheterotrophy.</title>
        <authorList>
            <person name="Li M.H."/>
            <person name="Liu K.W."/>
            <person name="Li Z."/>
            <person name="Lu H.C."/>
            <person name="Ye Q.L."/>
            <person name="Zhang D."/>
            <person name="Wang J.Y."/>
            <person name="Li Y.F."/>
            <person name="Zhong Z.M."/>
            <person name="Liu X."/>
            <person name="Yu X."/>
            <person name="Liu D.K."/>
            <person name="Tu X.D."/>
            <person name="Liu B."/>
            <person name="Hao Y."/>
            <person name="Liao X.Y."/>
            <person name="Jiang Y.T."/>
            <person name="Sun W.H."/>
            <person name="Chen J."/>
            <person name="Chen Y.Q."/>
            <person name="Ai Y."/>
            <person name="Zhai J.W."/>
            <person name="Wu S.S."/>
            <person name="Zhou Z."/>
            <person name="Hsiao Y.Y."/>
            <person name="Wu W.L."/>
            <person name="Chen Y.Y."/>
            <person name="Lin Y.F."/>
            <person name="Hsu J.L."/>
            <person name="Li C.Y."/>
            <person name="Wang Z.W."/>
            <person name="Zhao X."/>
            <person name="Zhong W.Y."/>
            <person name="Ma X.K."/>
            <person name="Ma L."/>
            <person name="Huang J."/>
            <person name="Chen G.Z."/>
            <person name="Huang M.Z."/>
            <person name="Huang L."/>
            <person name="Peng D.H."/>
            <person name="Luo Y.B."/>
            <person name="Zou S.Q."/>
            <person name="Chen S.P."/>
            <person name="Lan S."/>
            <person name="Tsai W.C."/>
            <person name="Van de Peer Y."/>
            <person name="Liu Z.J."/>
        </authorList>
    </citation>
    <scope>NUCLEOTIDE SEQUENCE [LARGE SCALE GENOMIC DNA]</scope>
    <source>
        <strain evidence="2">Lor287</strain>
    </source>
</reference>
<comment type="caution">
    <text evidence="2">The sequence shown here is derived from an EMBL/GenBank/DDBJ whole genome shotgun (WGS) entry which is preliminary data.</text>
</comment>
<keyword evidence="3" id="KW-1185">Reference proteome</keyword>
<organism evidence="2 3">
    <name type="scientific">Platanthera zijinensis</name>
    <dbReference type="NCBI Taxonomy" id="2320716"/>
    <lineage>
        <taxon>Eukaryota</taxon>
        <taxon>Viridiplantae</taxon>
        <taxon>Streptophyta</taxon>
        <taxon>Embryophyta</taxon>
        <taxon>Tracheophyta</taxon>
        <taxon>Spermatophyta</taxon>
        <taxon>Magnoliopsida</taxon>
        <taxon>Liliopsida</taxon>
        <taxon>Asparagales</taxon>
        <taxon>Orchidaceae</taxon>
        <taxon>Orchidoideae</taxon>
        <taxon>Orchideae</taxon>
        <taxon>Orchidinae</taxon>
        <taxon>Platanthera</taxon>
    </lineage>
</organism>
<dbReference type="Proteomes" id="UP001418222">
    <property type="component" value="Unassembled WGS sequence"/>
</dbReference>
<protein>
    <submittedName>
        <fullName evidence="2">Uncharacterized protein</fullName>
    </submittedName>
</protein>
<name>A0AAP0BQB3_9ASPA</name>
<sequence>MANNSNGSGPSIINDGGKSDAAPAINGGLDSLSIYDDEEVEEAGTLDSLPIYDDEEDEEAGTCIHGNGDRFVSWLFEHMKEITEYYSMERERILASGPILYTTKAIPVDESNNGDADDVAG</sequence>
<proteinExistence type="predicted"/>
<dbReference type="AlphaFoldDB" id="A0AAP0BQB3"/>
<gene>
    <name evidence="2" type="ORF">KSP39_PZI006738</name>
</gene>
<evidence type="ECO:0000256" key="1">
    <source>
        <dbReference type="SAM" id="MobiDB-lite"/>
    </source>
</evidence>
<dbReference type="EMBL" id="JBBWWQ010000005">
    <property type="protein sequence ID" value="KAK8947227.1"/>
    <property type="molecule type" value="Genomic_DNA"/>
</dbReference>
<feature type="region of interest" description="Disordered" evidence="1">
    <location>
        <begin position="37"/>
        <end position="64"/>
    </location>
</feature>
<evidence type="ECO:0000313" key="2">
    <source>
        <dbReference type="EMBL" id="KAK8947227.1"/>
    </source>
</evidence>